<dbReference type="EMBL" id="JBAMMX010000022">
    <property type="protein sequence ID" value="KAK6919080.1"/>
    <property type="molecule type" value="Genomic_DNA"/>
</dbReference>
<dbReference type="AlphaFoldDB" id="A0AAN8Z0N0"/>
<dbReference type="GO" id="GO:0005634">
    <property type="term" value="C:nucleus"/>
    <property type="evidence" value="ECO:0007669"/>
    <property type="project" value="UniProtKB-SubCell"/>
</dbReference>
<dbReference type="InterPro" id="IPR052255">
    <property type="entry name" value="RNA_pol_II_subunit5-mediator"/>
</dbReference>
<evidence type="ECO:0000256" key="1">
    <source>
        <dbReference type="ARBA" id="ARBA00004123"/>
    </source>
</evidence>
<dbReference type="GO" id="GO:0006457">
    <property type="term" value="P:protein folding"/>
    <property type="evidence" value="ECO:0007669"/>
    <property type="project" value="UniProtKB-ARBA"/>
</dbReference>
<comment type="similarity">
    <text evidence="3">Belongs to the RNA polymerase II subunit 5-mediating protein family.</text>
</comment>
<sequence>MAKRTVTPMASMFSVEEAQRAAQKMQELISEEEKRLQQLKDFIADNASLINLVRQLPDELHHDIMVPFGKAAFFPGRFIHTNEFLVLLGEGYHAERTAKQTIEILKRRGKALESNYNALKAEVLNHKCEASKFDDMAAEAAEGLVEITEEYVEENSAEAASVSDTPGLSEANNMKVVADSDDEFSRIMSRMDELEREELAAESNDECFDGEEIGNDSNYQHSLDAKTLEGMQPLQWPREKNAITKAFSRKHYEAEGVTHQLAMQLGALKGHPPPKGATLLGKGVGHNAAELNYKEKALQLPEVKEGGCSVPRPKKEIGVPASKSETGSLEAFTGSTVERASNVGTNAFTASIVEHPPNVGTNVRERATSSSQAFTGSIVEHSHNLGTDGRVEATSSSQCQKIPKKKKQKN</sequence>
<keyword evidence="7" id="KW-1185">Reference proteome</keyword>
<keyword evidence="4" id="KW-0175">Coiled coil</keyword>
<dbReference type="InterPro" id="IPR009053">
    <property type="entry name" value="Prefoldin"/>
</dbReference>
<evidence type="ECO:0000256" key="2">
    <source>
        <dbReference type="ARBA" id="ARBA00023242"/>
    </source>
</evidence>
<proteinExistence type="inferred from homology"/>
<gene>
    <name evidence="6" type="ORF">RJ641_017502</name>
</gene>
<dbReference type="GO" id="GO:0003682">
    <property type="term" value="F:chromatin binding"/>
    <property type="evidence" value="ECO:0007669"/>
    <property type="project" value="TreeGrafter"/>
</dbReference>
<dbReference type="CDD" id="cd23159">
    <property type="entry name" value="Prefoldin_URI1"/>
    <property type="match status" value="1"/>
</dbReference>
<dbReference type="GO" id="GO:0000122">
    <property type="term" value="P:negative regulation of transcription by RNA polymerase II"/>
    <property type="evidence" value="ECO:0007669"/>
    <property type="project" value="TreeGrafter"/>
</dbReference>
<protein>
    <submittedName>
        <fullName evidence="6">Prefoldin alpha-like</fullName>
    </submittedName>
</protein>
<feature type="coiled-coil region" evidence="4">
    <location>
        <begin position="15"/>
        <end position="42"/>
    </location>
</feature>
<dbReference type="GO" id="GO:0003714">
    <property type="term" value="F:transcription corepressor activity"/>
    <property type="evidence" value="ECO:0007669"/>
    <property type="project" value="TreeGrafter"/>
</dbReference>
<keyword evidence="2" id="KW-0539">Nucleus</keyword>
<evidence type="ECO:0000256" key="4">
    <source>
        <dbReference type="SAM" id="Coils"/>
    </source>
</evidence>
<name>A0AAN8Z0N0_9MAGN</name>
<evidence type="ECO:0000313" key="6">
    <source>
        <dbReference type="EMBL" id="KAK6919080.1"/>
    </source>
</evidence>
<accession>A0AAN8Z0N0</accession>
<evidence type="ECO:0000256" key="3">
    <source>
        <dbReference type="ARBA" id="ARBA00038295"/>
    </source>
</evidence>
<dbReference type="GO" id="GO:0019212">
    <property type="term" value="F:phosphatase inhibitor activity"/>
    <property type="evidence" value="ECO:0007669"/>
    <property type="project" value="TreeGrafter"/>
</dbReference>
<feature type="region of interest" description="Disordered" evidence="5">
    <location>
        <begin position="385"/>
        <end position="410"/>
    </location>
</feature>
<dbReference type="GO" id="GO:0009409">
    <property type="term" value="P:response to cold"/>
    <property type="evidence" value="ECO:0007669"/>
    <property type="project" value="UniProtKB-ARBA"/>
</dbReference>
<dbReference type="InterPro" id="IPR004127">
    <property type="entry name" value="Prefoldin_subunit_alpha"/>
</dbReference>
<dbReference type="Gene3D" id="1.10.287.370">
    <property type="match status" value="1"/>
</dbReference>
<dbReference type="SUPFAM" id="SSF46579">
    <property type="entry name" value="Prefoldin"/>
    <property type="match status" value="1"/>
</dbReference>
<comment type="caution">
    <text evidence="6">The sequence shown here is derived from an EMBL/GenBank/DDBJ whole genome shotgun (WGS) entry which is preliminary data.</text>
</comment>
<dbReference type="PANTHER" id="PTHR15111">
    <property type="entry name" value="RNA POLYMERASE II SUBUNIT 5-MEDIATING PROTEIN NNX3"/>
    <property type="match status" value="1"/>
</dbReference>
<evidence type="ECO:0000256" key="5">
    <source>
        <dbReference type="SAM" id="MobiDB-lite"/>
    </source>
</evidence>
<dbReference type="Proteomes" id="UP001370490">
    <property type="component" value="Unassembled WGS sequence"/>
</dbReference>
<comment type="subcellular location">
    <subcellularLocation>
        <location evidence="1">Nucleus</location>
    </subcellularLocation>
</comment>
<organism evidence="6 7">
    <name type="scientific">Dillenia turbinata</name>
    <dbReference type="NCBI Taxonomy" id="194707"/>
    <lineage>
        <taxon>Eukaryota</taxon>
        <taxon>Viridiplantae</taxon>
        <taxon>Streptophyta</taxon>
        <taxon>Embryophyta</taxon>
        <taxon>Tracheophyta</taxon>
        <taxon>Spermatophyta</taxon>
        <taxon>Magnoliopsida</taxon>
        <taxon>eudicotyledons</taxon>
        <taxon>Gunneridae</taxon>
        <taxon>Pentapetalae</taxon>
        <taxon>Dilleniales</taxon>
        <taxon>Dilleniaceae</taxon>
        <taxon>Dillenia</taxon>
    </lineage>
</organism>
<reference evidence="6 7" key="1">
    <citation type="submission" date="2023-12" db="EMBL/GenBank/DDBJ databases">
        <title>A high-quality genome assembly for Dillenia turbinata (Dilleniales).</title>
        <authorList>
            <person name="Chanderbali A."/>
        </authorList>
    </citation>
    <scope>NUCLEOTIDE SEQUENCE [LARGE SCALE GENOMIC DNA]</scope>
    <source>
        <strain evidence="6">LSX21</strain>
        <tissue evidence="6">Leaf</tissue>
    </source>
</reference>
<evidence type="ECO:0000313" key="7">
    <source>
        <dbReference type="Proteomes" id="UP001370490"/>
    </source>
</evidence>
<dbReference type="PANTHER" id="PTHR15111:SF0">
    <property type="entry name" value="UNCONVENTIONAL PREFOLDIN RPB5 INTERACTOR 1"/>
    <property type="match status" value="1"/>
</dbReference>
<dbReference type="Pfam" id="PF02996">
    <property type="entry name" value="Prefoldin"/>
    <property type="match status" value="1"/>
</dbReference>